<dbReference type="Gene3D" id="3.30.360.10">
    <property type="entry name" value="Dihydrodipicolinate Reductase, domain 2"/>
    <property type="match status" value="1"/>
</dbReference>
<dbReference type="GO" id="GO:0016491">
    <property type="term" value="F:oxidoreductase activity"/>
    <property type="evidence" value="ECO:0007669"/>
    <property type="project" value="UniProtKB-KW"/>
</dbReference>
<organism evidence="3 4">
    <name type="scientific">Sphingobacterium wenxiniae</name>
    <dbReference type="NCBI Taxonomy" id="683125"/>
    <lineage>
        <taxon>Bacteria</taxon>
        <taxon>Pseudomonadati</taxon>
        <taxon>Bacteroidota</taxon>
        <taxon>Sphingobacteriia</taxon>
        <taxon>Sphingobacteriales</taxon>
        <taxon>Sphingobacteriaceae</taxon>
        <taxon>Sphingobacterium</taxon>
    </lineage>
</organism>
<dbReference type="InterPro" id="IPR000683">
    <property type="entry name" value="Gfo/Idh/MocA-like_OxRdtase_N"/>
</dbReference>
<dbReference type="Gene3D" id="3.40.50.720">
    <property type="entry name" value="NAD(P)-binding Rossmann-like Domain"/>
    <property type="match status" value="1"/>
</dbReference>
<dbReference type="SUPFAM" id="SSF51735">
    <property type="entry name" value="NAD(P)-binding Rossmann-fold domains"/>
    <property type="match status" value="1"/>
</dbReference>
<dbReference type="STRING" id="683125.SAMN05660206_101209"/>
<dbReference type="GO" id="GO:0000166">
    <property type="term" value="F:nucleotide binding"/>
    <property type="evidence" value="ECO:0007669"/>
    <property type="project" value="InterPro"/>
</dbReference>
<evidence type="ECO:0000313" key="4">
    <source>
        <dbReference type="Proteomes" id="UP000198785"/>
    </source>
</evidence>
<dbReference type="PANTHER" id="PTHR43818">
    <property type="entry name" value="BCDNA.GH03377"/>
    <property type="match status" value="1"/>
</dbReference>
<dbReference type="Pfam" id="PF01408">
    <property type="entry name" value="GFO_IDH_MocA"/>
    <property type="match status" value="1"/>
</dbReference>
<dbReference type="InterPro" id="IPR036291">
    <property type="entry name" value="NAD(P)-bd_dom_sf"/>
</dbReference>
<gene>
    <name evidence="3" type="ORF">SAMN05660206_101209</name>
</gene>
<dbReference type="EMBL" id="FOZZ01000001">
    <property type="protein sequence ID" value="SFS33639.1"/>
    <property type="molecule type" value="Genomic_DNA"/>
</dbReference>
<sequence>MIGAGDVTEVKSGPAFNKIEQSALVAVMRRDAQKAADYAERHRVPYWYTDADELLRDDSLNAIYIATPPYAHLDYAERALKRGKMVYVEKPMVMNQEEAKALVELVEQYNGKLVVAHYRREMPYFLKIKELLQSKIIGESKMVRLVTAKKKMTDQET</sequence>
<protein>
    <submittedName>
        <fullName evidence="3">Oxidoreductase family, NAD-binding Rossmann fold</fullName>
    </submittedName>
</protein>
<dbReference type="InterPro" id="IPR050463">
    <property type="entry name" value="Gfo/Idh/MocA_oxidrdct_glycsds"/>
</dbReference>
<evidence type="ECO:0000256" key="1">
    <source>
        <dbReference type="ARBA" id="ARBA00023002"/>
    </source>
</evidence>
<dbReference type="Proteomes" id="UP000198785">
    <property type="component" value="Unassembled WGS sequence"/>
</dbReference>
<proteinExistence type="predicted"/>
<accession>A0A1I6P0B5</accession>
<name>A0A1I6P0B5_9SPHI</name>
<feature type="domain" description="Gfo/Idh/MocA-like oxidoreductase N-terminal" evidence="2">
    <location>
        <begin position="1"/>
        <end position="117"/>
    </location>
</feature>
<evidence type="ECO:0000259" key="2">
    <source>
        <dbReference type="Pfam" id="PF01408"/>
    </source>
</evidence>
<keyword evidence="4" id="KW-1185">Reference proteome</keyword>
<keyword evidence="1" id="KW-0560">Oxidoreductase</keyword>
<evidence type="ECO:0000313" key="3">
    <source>
        <dbReference type="EMBL" id="SFS33639.1"/>
    </source>
</evidence>
<dbReference type="AlphaFoldDB" id="A0A1I6P0B5"/>
<dbReference type="PANTHER" id="PTHR43818:SF11">
    <property type="entry name" value="BCDNA.GH03377"/>
    <property type="match status" value="1"/>
</dbReference>
<reference evidence="3 4" key="1">
    <citation type="submission" date="2016-10" db="EMBL/GenBank/DDBJ databases">
        <authorList>
            <person name="de Groot N.N."/>
        </authorList>
    </citation>
    <scope>NUCLEOTIDE SEQUENCE [LARGE SCALE GENOMIC DNA]</scope>
    <source>
        <strain evidence="3 4">DSM 22789</strain>
    </source>
</reference>